<dbReference type="OrthoDB" id="3222645at2759"/>
<name>A0A9P6JJY3_9AGAR</name>
<evidence type="ECO:0000313" key="3">
    <source>
        <dbReference type="EMBL" id="KAF9523711.1"/>
    </source>
</evidence>
<keyword evidence="4" id="KW-1185">Reference proteome</keyword>
<dbReference type="EMBL" id="MU157911">
    <property type="protein sequence ID" value="KAF9523711.1"/>
    <property type="molecule type" value="Genomic_DNA"/>
</dbReference>
<comment type="caution">
    <text evidence="3">The sequence shown here is derived from an EMBL/GenBank/DDBJ whole genome shotgun (WGS) entry which is preliminary data.</text>
</comment>
<proteinExistence type="predicted"/>
<dbReference type="Proteomes" id="UP000807306">
    <property type="component" value="Unassembled WGS sequence"/>
</dbReference>
<organism evidence="3 4">
    <name type="scientific">Crepidotus variabilis</name>
    <dbReference type="NCBI Taxonomy" id="179855"/>
    <lineage>
        <taxon>Eukaryota</taxon>
        <taxon>Fungi</taxon>
        <taxon>Dikarya</taxon>
        <taxon>Basidiomycota</taxon>
        <taxon>Agaricomycotina</taxon>
        <taxon>Agaricomycetes</taxon>
        <taxon>Agaricomycetidae</taxon>
        <taxon>Agaricales</taxon>
        <taxon>Agaricineae</taxon>
        <taxon>Crepidotaceae</taxon>
        <taxon>Crepidotus</taxon>
    </lineage>
</organism>
<accession>A0A9P6JJY3</accession>
<evidence type="ECO:0000313" key="4">
    <source>
        <dbReference type="Proteomes" id="UP000807306"/>
    </source>
</evidence>
<feature type="compositionally biased region" description="Low complexity" evidence="2">
    <location>
        <begin position="77"/>
        <end position="87"/>
    </location>
</feature>
<gene>
    <name evidence="3" type="ORF">CPB83DRAFT_862335</name>
</gene>
<evidence type="ECO:0000256" key="1">
    <source>
        <dbReference type="SAM" id="Coils"/>
    </source>
</evidence>
<evidence type="ECO:0000256" key="2">
    <source>
        <dbReference type="SAM" id="MobiDB-lite"/>
    </source>
</evidence>
<feature type="region of interest" description="Disordered" evidence="2">
    <location>
        <begin position="77"/>
        <end position="107"/>
    </location>
</feature>
<reference evidence="3" key="1">
    <citation type="submission" date="2020-11" db="EMBL/GenBank/DDBJ databases">
        <authorList>
            <consortium name="DOE Joint Genome Institute"/>
            <person name="Ahrendt S."/>
            <person name="Riley R."/>
            <person name="Andreopoulos W."/>
            <person name="Labutti K."/>
            <person name="Pangilinan J."/>
            <person name="Ruiz-Duenas F.J."/>
            <person name="Barrasa J.M."/>
            <person name="Sanchez-Garcia M."/>
            <person name="Camarero S."/>
            <person name="Miyauchi S."/>
            <person name="Serrano A."/>
            <person name="Linde D."/>
            <person name="Babiker R."/>
            <person name="Drula E."/>
            <person name="Ayuso-Fernandez I."/>
            <person name="Pacheco R."/>
            <person name="Padilla G."/>
            <person name="Ferreira P."/>
            <person name="Barriuso J."/>
            <person name="Kellner H."/>
            <person name="Castanera R."/>
            <person name="Alfaro M."/>
            <person name="Ramirez L."/>
            <person name="Pisabarro A.G."/>
            <person name="Kuo A."/>
            <person name="Tritt A."/>
            <person name="Lipzen A."/>
            <person name="He G."/>
            <person name="Yan M."/>
            <person name="Ng V."/>
            <person name="Cullen D."/>
            <person name="Martin F."/>
            <person name="Rosso M.-N."/>
            <person name="Henrissat B."/>
            <person name="Hibbett D."/>
            <person name="Martinez A.T."/>
            <person name="Grigoriev I.V."/>
        </authorList>
    </citation>
    <scope>NUCLEOTIDE SEQUENCE</scope>
    <source>
        <strain evidence="3">CBS 506.95</strain>
    </source>
</reference>
<protein>
    <submittedName>
        <fullName evidence="3">Uncharacterized protein</fullName>
    </submittedName>
</protein>
<feature type="coiled-coil region" evidence="1">
    <location>
        <begin position="323"/>
        <end position="399"/>
    </location>
</feature>
<dbReference type="AlphaFoldDB" id="A0A9P6JJY3"/>
<keyword evidence="1" id="KW-0175">Coiled coil</keyword>
<sequence>MRVSGQEERTYGSQDLLVFGCIQYSLLPTATLRRFQLLVPATRHFAGENSDVRPTGIIDSRCAKYLDGLDDSGTSGGNISISTLSSTEHPTSLVSPRDPTTESQESVLGRGEILRRAAKKSPRDISIIETLLAPSQLGQSPKVISKLTEFDEVVRSTVDFLAGNIIYRPSEAFEDELTAAESDLTPVLGQRLASLLATEAAMAESLNGSKPPKAMIYMASQTLLVGCLCQMIPANMSTSSTTTPAHASKISLLNKFRNMFKIASWALPSAGLRSTFEGHLTRSLHASDDLDRATLSISGSMGSMLNVAPLLGLNFGVRNLQEEKGTQEEIERLKDDVRKAQQNTDKYALELQKSQLETKTFYNNFKGAQHETYRLHDQVQRLEHELKIMSKKYEDTKLISDARGKELVGAQVFLNKADSLSVSDLVQKVNGLNEEIFQAAASLEEVLRFSKHDITEEKLQKRADYTCGLIGQPLAQFVHKEAQKPGGAANPLLVQITIQVCLTAFCAVKIQTWAAGERAIDQYLKKLYSEIHASTDQAVAGRWRALTRAQLRSNTDNWGSELEHDLRALLAVASWNAPTEQQGSFTSKLPAIIRAVEDVKVSLSEKFTSADIEITSIHPKTAFIKAIMEESYGEDAGSGNDVVIATTGLGLAKVVQSNQGSDIHYENLLLPKVVLESSLKAALEPPPPRKRIRKITKGF</sequence>